<comment type="similarity">
    <text evidence="1">Belongs to the TEL2 family.</text>
</comment>
<dbReference type="InterPro" id="IPR019337">
    <property type="entry name" value="Telomere_length_regulation_dom"/>
</dbReference>
<evidence type="ECO:0000256" key="2">
    <source>
        <dbReference type="SAM" id="MobiDB-lite"/>
    </source>
</evidence>
<feature type="region of interest" description="Disordered" evidence="2">
    <location>
        <begin position="532"/>
        <end position="614"/>
    </location>
</feature>
<dbReference type="AlphaFoldDB" id="A0AAD3TU43"/>
<keyword evidence="5" id="KW-1185">Reference proteome</keyword>
<gene>
    <name evidence="4" type="primary">TEL2</name>
    <name evidence="4" type="ORF">CspeluHIS016_0304020</name>
</gene>
<proteinExistence type="inferred from homology"/>
<reference evidence="4" key="1">
    <citation type="journal article" date="2023" name="BMC Genomics">
        <title>Chromosome-level genome assemblies of Cutaneotrichosporon spp. (Trichosporonales, Basidiomycota) reveal imbalanced evolution between nucleotide sequences and chromosome synteny.</title>
        <authorList>
            <person name="Kobayashi Y."/>
            <person name="Kayamori A."/>
            <person name="Aoki K."/>
            <person name="Shiwa Y."/>
            <person name="Matsutani M."/>
            <person name="Fujita N."/>
            <person name="Sugita T."/>
            <person name="Iwasaki W."/>
            <person name="Tanaka N."/>
            <person name="Takashima M."/>
        </authorList>
    </citation>
    <scope>NUCLEOTIDE SEQUENCE</scope>
    <source>
        <strain evidence="4">HIS016</strain>
    </source>
</reference>
<dbReference type="GO" id="GO:0042162">
    <property type="term" value="F:telomeric DNA binding"/>
    <property type="evidence" value="ECO:0007669"/>
    <property type="project" value="TreeGrafter"/>
</dbReference>
<evidence type="ECO:0000259" key="3">
    <source>
        <dbReference type="Pfam" id="PF10193"/>
    </source>
</evidence>
<evidence type="ECO:0000313" key="4">
    <source>
        <dbReference type="EMBL" id="GMK56562.1"/>
    </source>
</evidence>
<dbReference type="Proteomes" id="UP001222932">
    <property type="component" value="Unassembled WGS sequence"/>
</dbReference>
<dbReference type="Pfam" id="PF10193">
    <property type="entry name" value="Telomere_reg-2"/>
    <property type="match status" value="1"/>
</dbReference>
<feature type="domain" description="Telomere length regulation protein conserved" evidence="3">
    <location>
        <begin position="637"/>
        <end position="748"/>
    </location>
</feature>
<feature type="compositionally biased region" description="Polar residues" evidence="2">
    <location>
        <begin position="553"/>
        <end position="563"/>
    </location>
</feature>
<dbReference type="EMBL" id="BTCM01000003">
    <property type="protein sequence ID" value="GMK56562.1"/>
    <property type="molecule type" value="Genomic_DNA"/>
</dbReference>
<accession>A0AAD3TU43</accession>
<name>A0AAD3TU43_9TREE</name>
<dbReference type="GO" id="GO:0005829">
    <property type="term" value="C:cytosol"/>
    <property type="evidence" value="ECO:0007669"/>
    <property type="project" value="TreeGrafter"/>
</dbReference>
<protein>
    <recommendedName>
        <fullName evidence="3">Telomere length regulation protein conserved domain-containing protein</fullName>
    </recommendedName>
</protein>
<dbReference type="GO" id="GO:0051083">
    <property type="term" value="P:'de novo' cotranslational protein folding"/>
    <property type="evidence" value="ECO:0007669"/>
    <property type="project" value="TreeGrafter"/>
</dbReference>
<dbReference type="Gene3D" id="1.25.40.720">
    <property type="entry name" value="Telomere length regulation protein 2, C-terminal domain"/>
    <property type="match status" value="1"/>
</dbReference>
<comment type="caution">
    <text evidence="4">The sequence shown here is derived from an EMBL/GenBank/DDBJ whole genome shotgun (WGS) entry which is preliminary data.</text>
</comment>
<evidence type="ECO:0000256" key="1">
    <source>
        <dbReference type="ARBA" id="ARBA00006133"/>
    </source>
</evidence>
<dbReference type="PANTHER" id="PTHR15830:SF10">
    <property type="entry name" value="TELOMERE LENGTH REGULATION PROTEIN TEL2 HOMOLOG"/>
    <property type="match status" value="1"/>
</dbReference>
<evidence type="ECO:0000313" key="5">
    <source>
        <dbReference type="Proteomes" id="UP001222932"/>
    </source>
</evidence>
<dbReference type="InterPro" id="IPR038528">
    <property type="entry name" value="TEL2_C_sf"/>
</dbReference>
<reference evidence="4" key="2">
    <citation type="submission" date="2023-06" db="EMBL/GenBank/DDBJ databases">
        <authorList>
            <person name="Kobayashi Y."/>
            <person name="Kayamori A."/>
            <person name="Aoki K."/>
            <person name="Shiwa Y."/>
            <person name="Fujita N."/>
            <person name="Sugita T."/>
            <person name="Iwasaki W."/>
            <person name="Tanaka N."/>
            <person name="Takashima M."/>
        </authorList>
    </citation>
    <scope>NUCLEOTIDE SEQUENCE</scope>
    <source>
        <strain evidence="4">HIS016</strain>
    </source>
</reference>
<dbReference type="GO" id="GO:0051879">
    <property type="term" value="F:Hsp90 protein binding"/>
    <property type="evidence" value="ECO:0007669"/>
    <property type="project" value="TreeGrafter"/>
</dbReference>
<dbReference type="InterPro" id="IPR051970">
    <property type="entry name" value="TEL2_Regulation"/>
</dbReference>
<dbReference type="PANTHER" id="PTHR15830">
    <property type="entry name" value="TELOMERE LENGTH REGULATION PROTEIN TEL2 FAMILY MEMBER"/>
    <property type="match status" value="1"/>
</dbReference>
<organism evidence="4 5">
    <name type="scientific">Cutaneotrichosporon spelunceum</name>
    <dbReference type="NCBI Taxonomy" id="1672016"/>
    <lineage>
        <taxon>Eukaryota</taxon>
        <taxon>Fungi</taxon>
        <taxon>Dikarya</taxon>
        <taxon>Basidiomycota</taxon>
        <taxon>Agaricomycotina</taxon>
        <taxon>Tremellomycetes</taxon>
        <taxon>Trichosporonales</taxon>
        <taxon>Trichosporonaceae</taxon>
        <taxon>Cutaneotrichosporon</taxon>
    </lineage>
</organism>
<sequence length="1063" mass="113316">MTDVPTNALRDLRDALRDGIPDVDDFVFRLSSTLSELGLSSTGITMSVSQDPKVLRYLPAVQATLLSVLPTFLPALDSRGRAILDAFFVPPSSSISNAVALTSYMTLSSALAAAPPTPLPMESREFVLETLTKLTSTYGIDALYWAARGELAWDDAVRAATSIPGKVANAVGRWREAGWTGDVPSALIPRAYFDALVRRIEGLAYELALGGGDGARLRPLLEKLASLGLLRPPPEKSPSPSLLSPFLPGALAHIHPPPGALDAYPATFFPSLVLGLPSSTVTAFADALLAHLPYRLTPPALEPDTPDSRVHRTASVLGSFLGPADGEARAPVIHALLHGKLRSSLSDEAQHARRRMVVAWAGAAGEVSARALVDSAMDAWADPKGIKFGLFRVQLDRTHTLLLAISLLPPLDPHLVALSRQAKFIQAVQAYMFHSDAKIRRLGMLVAEVVSDRTIVEDDGAGPTEEEEIEDLRAGLEVDDETGEPALKVPKPPRGAKKLKFTGIWDGGGQGQEECAWLRRCVGVRDGDAPLGDDPEAWLLGWDAEPTDAPAPQAQTQTESPSPKTKRGRTSKPKTEPKTRPKIVMLDDDQVADPLEGYASPANSSRSPSPTPSFLEEVAADPTLAIDATKKRKLKRPVYVRQLTELLRDKDKPESIELALQWGEGLIRAKRVFGTEVADNAVAVTASAIALANPFNLDNFESRRQGIVTALVACSPYNVPPFLAEQYFSTSYSLLQKSVMLTAVAMGARELAGLPVPDAPRTRGVDFASKTLPPALHDKYITPADYTYAGQLEDTVSGMRNLLLSKGARKGEETVPELARERRLRVTSKRQKVAGGSVVAARGEPGHEHADDIPPPVASYSAVAAEYFILPLINRFWDYYQDASVRETRALSTGGRFRGAGTGMVLSPLALEKFLATLALLIHAARHAPTFLAVLSPSAVELAVTIGARHPAAPRNQILASGSGEPGGDEAPEAQVVGAALELALAALDTAVELDGGRSLAFDQPELVLATGEWASTVFEAHSDSVAGMGSNDARLRAAAAGVVVKVSEIGEKWGGGGAVMGR</sequence>